<evidence type="ECO:0000313" key="2">
    <source>
        <dbReference type="EMBL" id="GBG77569.1"/>
    </source>
</evidence>
<dbReference type="EMBL" id="BFEA01000271">
    <property type="protein sequence ID" value="GBG77569.1"/>
    <property type="molecule type" value="Genomic_DNA"/>
</dbReference>
<proteinExistence type="predicted"/>
<organism evidence="2 3">
    <name type="scientific">Chara braunii</name>
    <name type="common">Braun's stonewort</name>
    <dbReference type="NCBI Taxonomy" id="69332"/>
    <lineage>
        <taxon>Eukaryota</taxon>
        <taxon>Viridiplantae</taxon>
        <taxon>Streptophyta</taxon>
        <taxon>Charophyceae</taxon>
        <taxon>Charales</taxon>
        <taxon>Characeae</taxon>
        <taxon>Chara</taxon>
    </lineage>
</organism>
<dbReference type="AlphaFoldDB" id="A0A388L5G9"/>
<feature type="region of interest" description="Disordered" evidence="1">
    <location>
        <begin position="181"/>
        <end position="238"/>
    </location>
</feature>
<gene>
    <name evidence="2" type="ORF">CBR_g24016</name>
</gene>
<name>A0A388L5G9_CHABU</name>
<sequence>MLRADADLVGLQLPGGRQLKTSAFADDTGAFTALTARSVQALRNQVGIFDEFAGARMNWHKSVALVPDMNAAPLFEGMRVQPATNDATYLGIELPHALTDGTQIEQLMRKAAARLALCGKTSDAGVFGRALLANSVASATLCQDRITRDAKREMEEIWDVSMEEPQRGLIGKKRARLRKKMRAASDAETGQETSALEAEAANRPKAVMDKPLLPTPLGEVESEPGTAGPALGETVPKPGTAWANPLVLSSSASLSLSPTLPPPGPRVESNAVAQIQVDDMELMEYQRLEEEQENPGPIQREEEQRAFDDIHVRRMLLLDGKFDELREQGRLRVVPLVLRLTEIKLQILLCRGQATDRPPKIPFIRFAGHPSMQKPIVTAERWLGGAYEVLPMKGVSAIRLRLKPESLGAYCFMLRVEPRPQANHEEDPHFSWTDLEPLILELPDPEENSTVQDDTTAILALLNKILPENKRFTHRTFITDPEMWLRGPRHRGRQAGRIPAILNHGCASTHRLHRKTTKN</sequence>
<dbReference type="Gramene" id="GBG77569">
    <property type="protein sequence ID" value="GBG77569"/>
    <property type="gene ID" value="CBR_g24016"/>
</dbReference>
<protein>
    <recommendedName>
        <fullName evidence="4">Reverse transcriptase domain-containing protein</fullName>
    </recommendedName>
</protein>
<evidence type="ECO:0000256" key="1">
    <source>
        <dbReference type="SAM" id="MobiDB-lite"/>
    </source>
</evidence>
<comment type="caution">
    <text evidence="2">The sequence shown here is derived from an EMBL/GenBank/DDBJ whole genome shotgun (WGS) entry which is preliminary data.</text>
</comment>
<reference evidence="2 3" key="1">
    <citation type="journal article" date="2018" name="Cell">
        <title>The Chara Genome: Secondary Complexity and Implications for Plant Terrestrialization.</title>
        <authorList>
            <person name="Nishiyama T."/>
            <person name="Sakayama H."/>
            <person name="Vries J.D."/>
            <person name="Buschmann H."/>
            <person name="Saint-Marcoux D."/>
            <person name="Ullrich K.K."/>
            <person name="Haas F.B."/>
            <person name="Vanderstraeten L."/>
            <person name="Becker D."/>
            <person name="Lang D."/>
            <person name="Vosolsobe S."/>
            <person name="Rombauts S."/>
            <person name="Wilhelmsson P.K.I."/>
            <person name="Janitza P."/>
            <person name="Kern R."/>
            <person name="Heyl A."/>
            <person name="Rumpler F."/>
            <person name="Villalobos L.I.A.C."/>
            <person name="Clay J.M."/>
            <person name="Skokan R."/>
            <person name="Toyoda A."/>
            <person name="Suzuki Y."/>
            <person name="Kagoshima H."/>
            <person name="Schijlen E."/>
            <person name="Tajeshwar N."/>
            <person name="Catarino B."/>
            <person name="Hetherington A.J."/>
            <person name="Saltykova A."/>
            <person name="Bonnot C."/>
            <person name="Breuninger H."/>
            <person name="Symeonidi A."/>
            <person name="Radhakrishnan G.V."/>
            <person name="Van Nieuwerburgh F."/>
            <person name="Deforce D."/>
            <person name="Chang C."/>
            <person name="Karol K.G."/>
            <person name="Hedrich R."/>
            <person name="Ulvskov P."/>
            <person name="Glockner G."/>
            <person name="Delwiche C.F."/>
            <person name="Petrasek J."/>
            <person name="Van de Peer Y."/>
            <person name="Friml J."/>
            <person name="Beilby M."/>
            <person name="Dolan L."/>
            <person name="Kohara Y."/>
            <person name="Sugano S."/>
            <person name="Fujiyama A."/>
            <person name="Delaux P.-M."/>
            <person name="Quint M."/>
            <person name="TheiBen G."/>
            <person name="Hagemann M."/>
            <person name="Harholt J."/>
            <person name="Dunand C."/>
            <person name="Zachgo S."/>
            <person name="Langdale J."/>
            <person name="Maumus F."/>
            <person name="Straeten D.V.D."/>
            <person name="Gould S.B."/>
            <person name="Rensing S.A."/>
        </authorList>
    </citation>
    <scope>NUCLEOTIDE SEQUENCE [LARGE SCALE GENOMIC DNA]</scope>
    <source>
        <strain evidence="2 3">S276</strain>
    </source>
</reference>
<evidence type="ECO:0008006" key="4">
    <source>
        <dbReference type="Google" id="ProtNLM"/>
    </source>
</evidence>
<dbReference type="Proteomes" id="UP000265515">
    <property type="component" value="Unassembled WGS sequence"/>
</dbReference>
<accession>A0A388L5G9</accession>
<keyword evidence="3" id="KW-1185">Reference proteome</keyword>
<evidence type="ECO:0000313" key="3">
    <source>
        <dbReference type="Proteomes" id="UP000265515"/>
    </source>
</evidence>